<comment type="caution">
    <text evidence="1">The sequence shown here is derived from an EMBL/GenBank/DDBJ whole genome shotgun (WGS) entry which is preliminary data.</text>
</comment>
<dbReference type="Proteomes" id="UP000266622">
    <property type="component" value="Unassembled WGS sequence"/>
</dbReference>
<dbReference type="AlphaFoldDB" id="A0A397WPA0"/>
<sequence length="230" mass="26234">MVNTSEQSPREELPEYSWIAKLGEAREAKETNKEKVQETIMEIYYTLEGNKIAEQFKGMFGDRKIVDINTGNTLNLDKLLEGINDPNVRIICYVDKLEKAHSANEIFYVNYSKIGLKNGYATENLKLNTLYLIVGRIDQPRSYHLVSIHGEIPLEDILKLTREYKLEKGNTVLAKCEPACKEPDKLGLRGFVYVGENGIVDICRSPSYLNIKLASPRISIEREETKGYQP</sequence>
<reference evidence="1 2" key="1">
    <citation type="journal article" date="2018" name="Syst. Appl. Microbiol.">
        <title>A new symbiotic nanoarchaeote (Candidatus Nanoclepta minutus) and its host (Zestosphaera tikiterensis gen. nov., sp. nov.) from a New Zealand hot spring.</title>
        <authorList>
            <person name="St John E."/>
            <person name="Liu Y."/>
            <person name="Podar M."/>
            <person name="Stott M.B."/>
            <person name="Meneghin J."/>
            <person name="Chen Z."/>
            <person name="Lagutin K."/>
            <person name="Mitchell K."/>
            <person name="Reysenbach A.L."/>
        </authorList>
    </citation>
    <scope>NUCLEOTIDE SEQUENCE [LARGE SCALE GENOMIC DNA]</scope>
    <source>
        <strain evidence="1">NZ3</strain>
    </source>
</reference>
<dbReference type="EMBL" id="MWMI01000002">
    <property type="protein sequence ID" value="RIB35397.1"/>
    <property type="molecule type" value="Genomic_DNA"/>
</dbReference>
<accession>A0A397WPA0</accession>
<organism evidence="1 2">
    <name type="scientific">Candidatus Nanoclepta minutus</name>
    <dbReference type="NCBI Taxonomy" id="1940235"/>
    <lineage>
        <taxon>Archaea</taxon>
        <taxon>Nanobdellota</taxon>
        <taxon>Candidatus Nanoclepta</taxon>
    </lineage>
</organism>
<name>A0A397WPA0_9ARCH</name>
<protein>
    <submittedName>
        <fullName evidence="1">Uncharacterized protein</fullName>
    </submittedName>
</protein>
<proteinExistence type="predicted"/>
<evidence type="ECO:0000313" key="2">
    <source>
        <dbReference type="Proteomes" id="UP000266622"/>
    </source>
</evidence>
<evidence type="ECO:0000313" key="1">
    <source>
        <dbReference type="EMBL" id="RIB35397.1"/>
    </source>
</evidence>
<gene>
    <name evidence="1" type="ORF">BXU00_01365</name>
</gene>